<organism evidence="1 2">
    <name type="scientific">Ciona intestinalis</name>
    <name type="common">Transparent sea squirt</name>
    <name type="synonym">Ascidia intestinalis</name>
    <dbReference type="NCBI Taxonomy" id="7719"/>
    <lineage>
        <taxon>Eukaryota</taxon>
        <taxon>Metazoa</taxon>
        <taxon>Chordata</taxon>
        <taxon>Tunicata</taxon>
        <taxon>Ascidiacea</taxon>
        <taxon>Phlebobranchia</taxon>
        <taxon>Cionidae</taxon>
        <taxon>Ciona</taxon>
    </lineage>
</organism>
<protein>
    <submittedName>
        <fullName evidence="1">Uncharacterized protein</fullName>
    </submittedName>
</protein>
<dbReference type="EMBL" id="EAAA01003005">
    <property type="status" value="NOT_ANNOTATED_CDS"/>
    <property type="molecule type" value="Genomic_DNA"/>
</dbReference>
<keyword evidence="2" id="KW-1185">Reference proteome</keyword>
<proteinExistence type="predicted"/>
<evidence type="ECO:0000313" key="1">
    <source>
        <dbReference type="Ensembl" id="ENSCINP00000013601.3"/>
    </source>
</evidence>
<dbReference type="Proteomes" id="UP000008144">
    <property type="component" value="Chromosome 9"/>
</dbReference>
<accession>F6UPB9</accession>
<dbReference type="Ensembl" id="ENSCINT00000013601.3">
    <property type="protein sequence ID" value="ENSCINP00000013601.3"/>
    <property type="gene ID" value="ENSCING00000006629.3"/>
</dbReference>
<reference evidence="1" key="2">
    <citation type="journal article" date="2008" name="Genome Biol.">
        <title>Improved genome assembly and evidence-based global gene model set for the chordate Ciona intestinalis: new insight into intron and operon populations.</title>
        <authorList>
            <person name="Satou Y."/>
            <person name="Mineta K."/>
            <person name="Ogasawara M."/>
            <person name="Sasakura Y."/>
            <person name="Shoguchi E."/>
            <person name="Ueno K."/>
            <person name="Yamada L."/>
            <person name="Matsumoto J."/>
            <person name="Wasserscheid J."/>
            <person name="Dewar K."/>
            <person name="Wiley G.B."/>
            <person name="Macmil S.L."/>
            <person name="Roe B.A."/>
            <person name="Zeller R.W."/>
            <person name="Hastings K.E."/>
            <person name="Lemaire P."/>
            <person name="Lindquist E."/>
            <person name="Endo T."/>
            <person name="Hotta K."/>
            <person name="Inaba K."/>
        </authorList>
    </citation>
    <scope>NUCLEOTIDE SEQUENCE [LARGE SCALE GENOMIC DNA]</scope>
    <source>
        <strain evidence="1">wild type</strain>
    </source>
</reference>
<evidence type="ECO:0000313" key="2">
    <source>
        <dbReference type="Proteomes" id="UP000008144"/>
    </source>
</evidence>
<dbReference type="AlphaFoldDB" id="F6UPB9"/>
<dbReference type="HOGENOM" id="CLU_1172935_0_0_1"/>
<reference evidence="2" key="1">
    <citation type="journal article" date="2002" name="Science">
        <title>The draft genome of Ciona intestinalis: insights into chordate and vertebrate origins.</title>
        <authorList>
            <person name="Dehal P."/>
            <person name="Satou Y."/>
            <person name="Campbell R.K."/>
            <person name="Chapman J."/>
            <person name="Degnan B."/>
            <person name="De Tomaso A."/>
            <person name="Davidson B."/>
            <person name="Di Gregorio A."/>
            <person name="Gelpke M."/>
            <person name="Goodstein D.M."/>
            <person name="Harafuji N."/>
            <person name="Hastings K.E."/>
            <person name="Ho I."/>
            <person name="Hotta K."/>
            <person name="Huang W."/>
            <person name="Kawashima T."/>
            <person name="Lemaire P."/>
            <person name="Martinez D."/>
            <person name="Meinertzhagen I.A."/>
            <person name="Necula S."/>
            <person name="Nonaka M."/>
            <person name="Putnam N."/>
            <person name="Rash S."/>
            <person name="Saiga H."/>
            <person name="Satake M."/>
            <person name="Terry A."/>
            <person name="Yamada L."/>
            <person name="Wang H.G."/>
            <person name="Awazu S."/>
            <person name="Azumi K."/>
            <person name="Boore J."/>
            <person name="Branno M."/>
            <person name="Chin-Bow S."/>
            <person name="DeSantis R."/>
            <person name="Doyle S."/>
            <person name="Francino P."/>
            <person name="Keys D.N."/>
            <person name="Haga S."/>
            <person name="Hayashi H."/>
            <person name="Hino K."/>
            <person name="Imai K.S."/>
            <person name="Inaba K."/>
            <person name="Kano S."/>
            <person name="Kobayashi K."/>
            <person name="Kobayashi M."/>
            <person name="Lee B.I."/>
            <person name="Makabe K.W."/>
            <person name="Manohar C."/>
            <person name="Matassi G."/>
            <person name="Medina M."/>
            <person name="Mochizuki Y."/>
            <person name="Mount S."/>
            <person name="Morishita T."/>
            <person name="Miura S."/>
            <person name="Nakayama A."/>
            <person name="Nishizaka S."/>
            <person name="Nomoto H."/>
            <person name="Ohta F."/>
            <person name="Oishi K."/>
            <person name="Rigoutsos I."/>
            <person name="Sano M."/>
            <person name="Sasaki A."/>
            <person name="Sasakura Y."/>
            <person name="Shoguchi E."/>
            <person name="Shin-i T."/>
            <person name="Spagnuolo A."/>
            <person name="Stainier D."/>
            <person name="Suzuki M.M."/>
            <person name="Tassy O."/>
            <person name="Takatori N."/>
            <person name="Tokuoka M."/>
            <person name="Yagi K."/>
            <person name="Yoshizaki F."/>
            <person name="Wada S."/>
            <person name="Zhang C."/>
            <person name="Hyatt P.D."/>
            <person name="Larimer F."/>
            <person name="Detter C."/>
            <person name="Doggett N."/>
            <person name="Glavina T."/>
            <person name="Hawkins T."/>
            <person name="Richardson P."/>
            <person name="Lucas S."/>
            <person name="Kohara Y."/>
            <person name="Levine M."/>
            <person name="Satoh N."/>
            <person name="Rokhsar D.S."/>
        </authorList>
    </citation>
    <scope>NUCLEOTIDE SEQUENCE [LARGE SCALE GENOMIC DNA]</scope>
</reference>
<sequence length="237" mass="26843">MEQENEDVTDQRALMFLTDIPLSLNSALKCHLNSELNLDSTNNISEDSFNDSINSTNSFEQEARKDKTDDWAARYLRFQGSYHYKRSVSNYEKASGNKETRKRPLSGGNILMGIPSSSRQWQSHRSHRKNFVTKLKNVTTNMMLHNRVLLVSPPHNNPCAIYSVIQYGKHLQKLKGASHESKNQILPQHDYTDHGKITSGSNILPSDKNVVSYKHLLSPTISLPEGVNLQSSEWTSG</sequence>
<dbReference type="InParanoid" id="F6UPB9"/>
<reference evidence="1" key="3">
    <citation type="submission" date="2025-08" db="UniProtKB">
        <authorList>
            <consortium name="Ensembl"/>
        </authorList>
    </citation>
    <scope>IDENTIFICATION</scope>
</reference>
<reference evidence="1" key="4">
    <citation type="submission" date="2025-09" db="UniProtKB">
        <authorList>
            <consortium name="Ensembl"/>
        </authorList>
    </citation>
    <scope>IDENTIFICATION</scope>
</reference>
<name>F6UPB9_CIOIN</name>